<protein>
    <submittedName>
        <fullName evidence="1">DUF2513 domain-containing protein</fullName>
    </submittedName>
</protein>
<dbReference type="Pfam" id="PF10711">
    <property type="entry name" value="DUF2513"/>
    <property type="match status" value="1"/>
</dbReference>
<organism evidence="1 2">
    <name type="scientific">Brucella gallinifaecis</name>
    <dbReference type="NCBI Taxonomy" id="215590"/>
    <lineage>
        <taxon>Bacteria</taxon>
        <taxon>Pseudomonadati</taxon>
        <taxon>Pseudomonadota</taxon>
        <taxon>Alphaproteobacteria</taxon>
        <taxon>Hyphomicrobiales</taxon>
        <taxon>Brucellaceae</taxon>
        <taxon>Brucella/Ochrobactrum group</taxon>
        <taxon>Brucella</taxon>
    </lineage>
</organism>
<dbReference type="AlphaFoldDB" id="A0A502BI52"/>
<dbReference type="EMBL" id="VEWJ01000023">
    <property type="protein sequence ID" value="TPF73935.1"/>
    <property type="molecule type" value="Genomic_DNA"/>
</dbReference>
<evidence type="ECO:0000313" key="2">
    <source>
        <dbReference type="Proteomes" id="UP000315388"/>
    </source>
</evidence>
<comment type="caution">
    <text evidence="1">The sequence shown here is derived from an EMBL/GenBank/DDBJ whole genome shotgun (WGS) entry which is preliminary data.</text>
</comment>
<accession>A0A502BI52</accession>
<dbReference type="Proteomes" id="UP000315388">
    <property type="component" value="Unassembled WGS sequence"/>
</dbReference>
<evidence type="ECO:0000313" key="1">
    <source>
        <dbReference type="EMBL" id="TPF73935.1"/>
    </source>
</evidence>
<reference evidence="1 2" key="1">
    <citation type="journal article" date="2003" name="Int. J. Syst. Evol. Microbiol.">
        <title>Towards a standardized format for the description of a novel species (of an established genus): Ochrobactrum gallinifaecis sp. nov.</title>
        <authorList>
            <person name="Kampfer P."/>
            <person name="Buczolits S."/>
            <person name="Albrecht A."/>
            <person name="Busse H.J."/>
            <person name="Stackebrandt E."/>
        </authorList>
    </citation>
    <scope>NUCLEOTIDE SEQUENCE [LARGE SCALE GENOMIC DNA]</scope>
    <source>
        <strain evidence="1 2">ISO 196</strain>
    </source>
</reference>
<dbReference type="InterPro" id="IPR019650">
    <property type="entry name" value="DUF2513"/>
</dbReference>
<name>A0A502BI52_9HYPH</name>
<gene>
    <name evidence="1" type="ORF">FHY56_17210</name>
</gene>
<sequence>MMRYCAMNIESTYDYSHWAAYGCSLPLKHIGNTDVKHDLDLVRKIMIQLREKENLKPAPVFVEDYEPVLVVRHVMRLHDAGLVEGNVSKTIGPEAPLVFATDLSLEGHNFVAALEIKPVWKQLKEKLTMEELASLSMKKLSELAGDLALQLEKRKLGSVFAVLSFCPEAAAALHNGGNQSELHLIPPRFRR</sequence>
<keyword evidence="2" id="KW-1185">Reference proteome</keyword>
<proteinExistence type="predicted"/>